<dbReference type="Pfam" id="PF01047">
    <property type="entry name" value="MarR"/>
    <property type="match status" value="1"/>
</dbReference>
<keyword evidence="3" id="KW-0804">Transcription</keyword>
<reference evidence="5 6" key="1">
    <citation type="submission" date="2024-06" db="EMBL/GenBank/DDBJ databases">
        <title>Genomic Encyclopedia of Type Strains, Phase IV (KMG-IV): sequencing the most valuable type-strain genomes for metagenomic binning, comparative biology and taxonomic classification.</title>
        <authorList>
            <person name="Goeker M."/>
        </authorList>
    </citation>
    <scope>NUCLEOTIDE SEQUENCE [LARGE SCALE GENOMIC DNA]</scope>
    <source>
        <strain evidence="5 6">DSM 28303</strain>
    </source>
</reference>
<dbReference type="GO" id="GO:0003677">
    <property type="term" value="F:DNA binding"/>
    <property type="evidence" value="ECO:0007669"/>
    <property type="project" value="UniProtKB-KW"/>
</dbReference>
<proteinExistence type="predicted"/>
<feature type="domain" description="HTH marR-type" evidence="4">
    <location>
        <begin position="1"/>
        <end position="148"/>
    </location>
</feature>
<dbReference type="EMBL" id="JBEPLO010000022">
    <property type="protein sequence ID" value="MET3558728.1"/>
    <property type="molecule type" value="Genomic_DNA"/>
</dbReference>
<dbReference type="RefSeq" id="WP_354365852.1">
    <property type="nucleotide sequence ID" value="NZ_JBEPLO010000022.1"/>
</dbReference>
<dbReference type="SUPFAM" id="SSF46785">
    <property type="entry name" value="Winged helix' DNA-binding domain"/>
    <property type="match status" value="1"/>
</dbReference>
<evidence type="ECO:0000313" key="6">
    <source>
        <dbReference type="Proteomes" id="UP001549122"/>
    </source>
</evidence>
<dbReference type="PANTHER" id="PTHR42756:SF1">
    <property type="entry name" value="TRANSCRIPTIONAL REPRESSOR OF EMRAB OPERON"/>
    <property type="match status" value="1"/>
</dbReference>
<dbReference type="SMART" id="SM00347">
    <property type="entry name" value="HTH_MARR"/>
    <property type="match status" value="1"/>
</dbReference>
<accession>A0ABV2FJJ9</accession>
<dbReference type="InterPro" id="IPR036390">
    <property type="entry name" value="WH_DNA-bd_sf"/>
</dbReference>
<organism evidence="5 6">
    <name type="scientific">Streptococcus rupicaprae</name>
    <dbReference type="NCBI Taxonomy" id="759619"/>
    <lineage>
        <taxon>Bacteria</taxon>
        <taxon>Bacillati</taxon>
        <taxon>Bacillota</taxon>
        <taxon>Bacilli</taxon>
        <taxon>Lactobacillales</taxon>
        <taxon>Streptococcaceae</taxon>
        <taxon>Streptococcus</taxon>
    </lineage>
</organism>
<name>A0ABV2FJJ9_9STRE</name>
<dbReference type="Gene3D" id="1.10.10.10">
    <property type="entry name" value="Winged helix-like DNA-binding domain superfamily/Winged helix DNA-binding domain"/>
    <property type="match status" value="1"/>
</dbReference>
<dbReference type="InterPro" id="IPR036388">
    <property type="entry name" value="WH-like_DNA-bd_sf"/>
</dbReference>
<gene>
    <name evidence="5" type="ORF">ABID29_001856</name>
</gene>
<sequence length="150" mass="17355">MKSIDIQEIIDHNRSALNCLIALRRTMHTINQLEFPLIRENKLTLAQFGVLEILYNKGEMRIQDLIDKMLTTSGNMTVVIKNLERDGLIIRQCDPQDKRSYLIDLTDAGRQFIEGILPEHYQNLGQIFTVLEDSEKEQLVALLKKFKVLS</sequence>
<keyword evidence="2 5" id="KW-0238">DNA-binding</keyword>
<evidence type="ECO:0000256" key="1">
    <source>
        <dbReference type="ARBA" id="ARBA00023015"/>
    </source>
</evidence>
<dbReference type="PROSITE" id="PS50995">
    <property type="entry name" value="HTH_MARR_2"/>
    <property type="match status" value="1"/>
</dbReference>
<dbReference type="InterPro" id="IPR000835">
    <property type="entry name" value="HTH_MarR-typ"/>
</dbReference>
<evidence type="ECO:0000256" key="3">
    <source>
        <dbReference type="ARBA" id="ARBA00023163"/>
    </source>
</evidence>
<protein>
    <submittedName>
        <fullName evidence="5">DNA-binding MarR family transcriptional regulator</fullName>
    </submittedName>
</protein>
<dbReference type="PANTHER" id="PTHR42756">
    <property type="entry name" value="TRANSCRIPTIONAL REGULATOR, MARR"/>
    <property type="match status" value="1"/>
</dbReference>
<dbReference type="Proteomes" id="UP001549122">
    <property type="component" value="Unassembled WGS sequence"/>
</dbReference>
<keyword evidence="1" id="KW-0805">Transcription regulation</keyword>
<evidence type="ECO:0000313" key="5">
    <source>
        <dbReference type="EMBL" id="MET3558728.1"/>
    </source>
</evidence>
<evidence type="ECO:0000256" key="2">
    <source>
        <dbReference type="ARBA" id="ARBA00023125"/>
    </source>
</evidence>
<evidence type="ECO:0000259" key="4">
    <source>
        <dbReference type="PROSITE" id="PS50995"/>
    </source>
</evidence>
<keyword evidence="6" id="KW-1185">Reference proteome</keyword>
<comment type="caution">
    <text evidence="5">The sequence shown here is derived from an EMBL/GenBank/DDBJ whole genome shotgun (WGS) entry which is preliminary data.</text>
</comment>